<dbReference type="Proteomes" id="UP000030744">
    <property type="component" value="Unassembled WGS sequence"/>
</dbReference>
<dbReference type="GeneID" id="25376676"/>
<feature type="compositionally biased region" description="Polar residues" evidence="1">
    <location>
        <begin position="227"/>
        <end position="240"/>
    </location>
</feature>
<name>U6K741_9EIME</name>
<reference evidence="2" key="1">
    <citation type="submission" date="2013-10" db="EMBL/GenBank/DDBJ databases">
        <title>Genomic analysis of the causative agents of coccidiosis in chickens.</title>
        <authorList>
            <person name="Reid A.J."/>
            <person name="Blake D."/>
            <person name="Billington K."/>
            <person name="Browne H."/>
            <person name="Dunn M."/>
            <person name="Hung S."/>
            <person name="Kawahara F."/>
            <person name="Miranda-Saavedra D."/>
            <person name="Mourier T."/>
            <person name="Nagra H."/>
            <person name="Otto T.D."/>
            <person name="Rawlings N."/>
            <person name="Sanchez A."/>
            <person name="Sanders M."/>
            <person name="Subramaniam C."/>
            <person name="Tay Y."/>
            <person name="Dear P."/>
            <person name="Doerig C."/>
            <person name="Gruber A."/>
            <person name="Parkinson J."/>
            <person name="Shirley M."/>
            <person name="Wan K.L."/>
            <person name="Berriman M."/>
            <person name="Tomley F."/>
            <person name="Pain A."/>
        </authorList>
    </citation>
    <scope>NUCLEOTIDE SEQUENCE [LARGE SCALE GENOMIC DNA]</scope>
    <source>
        <strain evidence="2">Houghton</strain>
    </source>
</reference>
<feature type="compositionally biased region" description="Low complexity" evidence="1">
    <location>
        <begin position="168"/>
        <end position="185"/>
    </location>
</feature>
<feature type="region of interest" description="Disordered" evidence="1">
    <location>
        <begin position="162"/>
        <end position="240"/>
    </location>
</feature>
<evidence type="ECO:0000313" key="2">
    <source>
        <dbReference type="EMBL" id="CDJ33784.1"/>
    </source>
</evidence>
<dbReference type="AlphaFoldDB" id="U6K741"/>
<gene>
    <name evidence="2" type="ORF">EMH_0017370</name>
</gene>
<evidence type="ECO:0000256" key="1">
    <source>
        <dbReference type="SAM" id="MobiDB-lite"/>
    </source>
</evidence>
<dbReference type="EMBL" id="HG685657">
    <property type="protein sequence ID" value="CDJ33784.1"/>
    <property type="molecule type" value="Genomic_DNA"/>
</dbReference>
<dbReference type="RefSeq" id="XP_013356347.1">
    <property type="nucleotide sequence ID" value="XM_013500893.1"/>
</dbReference>
<proteinExistence type="predicted"/>
<keyword evidence="3" id="KW-1185">Reference proteome</keyword>
<dbReference type="VEuPathDB" id="ToxoDB:EMH_0017370"/>
<sequence>MHAWAGREQQQQPHLDSYSQQQIEGALGALKEDASTPWVLLLEQAGLPAAPAAAAAAPAAAAAAAAAAAGERRGGWMVLSSNAYLRSVYWFVLLSAGLLQPHIIRIPIQVRGLFCRFNIDKGIDILPDIVAAAEESLLSSLLRWLLPKETAVPLSNKPSFFMHHHQHQQQQQQQQQEEQQGMLQQGEEEGGGAKGRKEERQQQMLLQQQQQQQQQGSGDTEADKSIHSSNNQTQVINPKP</sequence>
<protein>
    <submittedName>
        <fullName evidence="2">EF hand domain-containing protein, putative</fullName>
    </submittedName>
</protein>
<organism evidence="2 3">
    <name type="scientific">Eimeria mitis</name>
    <dbReference type="NCBI Taxonomy" id="44415"/>
    <lineage>
        <taxon>Eukaryota</taxon>
        <taxon>Sar</taxon>
        <taxon>Alveolata</taxon>
        <taxon>Apicomplexa</taxon>
        <taxon>Conoidasida</taxon>
        <taxon>Coccidia</taxon>
        <taxon>Eucoccidiorida</taxon>
        <taxon>Eimeriorina</taxon>
        <taxon>Eimeriidae</taxon>
        <taxon>Eimeria</taxon>
    </lineage>
</organism>
<reference evidence="2" key="2">
    <citation type="submission" date="2013-10" db="EMBL/GenBank/DDBJ databases">
        <authorList>
            <person name="Aslett M."/>
        </authorList>
    </citation>
    <scope>NUCLEOTIDE SEQUENCE [LARGE SCALE GENOMIC DNA]</scope>
    <source>
        <strain evidence="2">Houghton</strain>
    </source>
</reference>
<feature type="compositionally biased region" description="Low complexity" evidence="1">
    <location>
        <begin position="202"/>
        <end position="215"/>
    </location>
</feature>
<dbReference type="OrthoDB" id="348060at2759"/>
<evidence type="ECO:0000313" key="3">
    <source>
        <dbReference type="Proteomes" id="UP000030744"/>
    </source>
</evidence>
<accession>U6K741</accession>